<gene>
    <name evidence="1" type="ORF">LOK49_LG02G03506</name>
</gene>
<dbReference type="EMBL" id="CM045760">
    <property type="protein sequence ID" value="KAI8028464.1"/>
    <property type="molecule type" value="Genomic_DNA"/>
</dbReference>
<proteinExistence type="predicted"/>
<evidence type="ECO:0000313" key="2">
    <source>
        <dbReference type="Proteomes" id="UP001060215"/>
    </source>
</evidence>
<keyword evidence="2" id="KW-1185">Reference proteome</keyword>
<evidence type="ECO:0000313" key="1">
    <source>
        <dbReference type="EMBL" id="KAI8028464.1"/>
    </source>
</evidence>
<name>A0ACC0IVH9_9ERIC</name>
<accession>A0ACC0IVH9</accession>
<comment type="caution">
    <text evidence="1">The sequence shown here is derived from an EMBL/GenBank/DDBJ whole genome shotgun (WGS) entry which is preliminary data.</text>
</comment>
<sequence length="290" mass="31889">MDRRPRKRPRLGWDVAPQALKSFGSVVNSNSILGSQTFIPPELLKKIVTKDKEPSQQMHFSPAYFDSRIANLRQSTCVINILNLMDVAMDKTDASGTRSGVCDYLYTLCQQSFPSPLVCGNVGSREVNKWIDEKIANCKSPDMDYRKGELLRATFLFRIAFEHLPSVLQHAALVNPDIVAQLEDAGLSFTGKDESGQRMEIVGLSSHSFYVGVQFHPEFKSRLGKPLALFLGLIAAACGQLDAVLKKSGTKTTAMSNGTSAIKSHQYGNADKTPNWSLGVVYSNGNGVHY</sequence>
<protein>
    <submittedName>
        <fullName evidence="1">CTP synthase</fullName>
    </submittedName>
</protein>
<reference evidence="1 2" key="1">
    <citation type="journal article" date="2022" name="Plant J.">
        <title>Chromosome-level genome of Camellia lanceoleosa provides a valuable resource for understanding genome evolution and self-incompatibility.</title>
        <authorList>
            <person name="Gong W."/>
            <person name="Xiao S."/>
            <person name="Wang L."/>
            <person name="Liao Z."/>
            <person name="Chang Y."/>
            <person name="Mo W."/>
            <person name="Hu G."/>
            <person name="Li W."/>
            <person name="Zhao G."/>
            <person name="Zhu H."/>
            <person name="Hu X."/>
            <person name="Ji K."/>
            <person name="Xiang X."/>
            <person name="Song Q."/>
            <person name="Yuan D."/>
            <person name="Jin S."/>
            <person name="Zhang L."/>
        </authorList>
    </citation>
    <scope>NUCLEOTIDE SEQUENCE [LARGE SCALE GENOMIC DNA]</scope>
    <source>
        <strain evidence="1">SQ_2022a</strain>
    </source>
</reference>
<dbReference type="Proteomes" id="UP001060215">
    <property type="component" value="Chromosome 3"/>
</dbReference>
<organism evidence="1 2">
    <name type="scientific">Camellia lanceoleosa</name>
    <dbReference type="NCBI Taxonomy" id="1840588"/>
    <lineage>
        <taxon>Eukaryota</taxon>
        <taxon>Viridiplantae</taxon>
        <taxon>Streptophyta</taxon>
        <taxon>Embryophyta</taxon>
        <taxon>Tracheophyta</taxon>
        <taxon>Spermatophyta</taxon>
        <taxon>Magnoliopsida</taxon>
        <taxon>eudicotyledons</taxon>
        <taxon>Gunneridae</taxon>
        <taxon>Pentapetalae</taxon>
        <taxon>asterids</taxon>
        <taxon>Ericales</taxon>
        <taxon>Theaceae</taxon>
        <taxon>Camellia</taxon>
    </lineage>
</organism>